<evidence type="ECO:0000256" key="1">
    <source>
        <dbReference type="SAM" id="Phobius"/>
    </source>
</evidence>
<proteinExistence type="predicted"/>
<keyword evidence="1" id="KW-0812">Transmembrane</keyword>
<feature type="transmembrane region" description="Helical" evidence="1">
    <location>
        <begin position="27"/>
        <end position="46"/>
    </location>
</feature>
<dbReference type="EMBL" id="MN738974">
    <property type="protein sequence ID" value="QHT33710.1"/>
    <property type="molecule type" value="Genomic_DNA"/>
</dbReference>
<accession>A0A6C0EZS8</accession>
<reference evidence="2" key="1">
    <citation type="journal article" date="2020" name="Nature">
        <title>Giant virus diversity and host interactions through global metagenomics.</title>
        <authorList>
            <person name="Schulz F."/>
            <person name="Roux S."/>
            <person name="Paez-Espino D."/>
            <person name="Jungbluth S."/>
            <person name="Walsh D.A."/>
            <person name="Denef V.J."/>
            <person name="McMahon K.D."/>
            <person name="Konstantinidis K.T."/>
            <person name="Eloe-Fadrosh E.A."/>
            <person name="Kyrpides N.C."/>
            <person name="Woyke T."/>
        </authorList>
    </citation>
    <scope>NUCLEOTIDE SEQUENCE</scope>
    <source>
        <strain evidence="2">GVMAG-M-3300009161-36</strain>
    </source>
</reference>
<protein>
    <submittedName>
        <fullName evidence="2">Uncharacterized protein</fullName>
    </submittedName>
</protein>
<keyword evidence="1" id="KW-1133">Transmembrane helix</keyword>
<keyword evidence="1" id="KW-0472">Membrane</keyword>
<name>A0A6C0EZS8_9ZZZZ</name>
<dbReference type="AlphaFoldDB" id="A0A6C0EZS8"/>
<evidence type="ECO:0000313" key="2">
    <source>
        <dbReference type="EMBL" id="QHT33710.1"/>
    </source>
</evidence>
<organism evidence="2">
    <name type="scientific">viral metagenome</name>
    <dbReference type="NCBI Taxonomy" id="1070528"/>
    <lineage>
        <taxon>unclassified sequences</taxon>
        <taxon>metagenomes</taxon>
        <taxon>organismal metagenomes</taxon>
    </lineage>
</organism>
<sequence>MNITLSQDSFYNLNVNENIGWGDIIRYYFYLFVYVGVSTSCVYSIMKINNIVDGFFEYIETGAGAVDRNDSEAKSSEEEIPYEMKWFYEFDGDDDDGDDVVDDDDVVDEELTEEFVNNLSLNTIKETTPRGDVLMYYSSSLGSFVYHSLTKEIPYKYLETVARKYVIEYNCKKLYIDIRKEYEKGVNKYKEIKEKEAKDAKDGMKDENGQDNKKKQIFANFKTYNRKGEVHNKQKDKIYILKEQANRYSYRGKIEEYSEAKIETSLDKKGKDIDFASFKKMSTM</sequence>